<proteinExistence type="predicted"/>
<dbReference type="Proteomes" id="UP000693672">
    <property type="component" value="Unassembled WGS sequence"/>
</dbReference>
<feature type="transmembrane region" description="Helical" evidence="1">
    <location>
        <begin position="31"/>
        <end position="47"/>
    </location>
</feature>
<dbReference type="EMBL" id="CAJVAS010000029">
    <property type="protein sequence ID" value="CAG7644833.1"/>
    <property type="molecule type" value="Genomic_DNA"/>
</dbReference>
<gene>
    <name evidence="2" type="ORF">PAESOLCIP111_04823</name>
</gene>
<dbReference type="AlphaFoldDB" id="A0A916K8I5"/>
<comment type="caution">
    <text evidence="2">The sequence shown here is derived from an EMBL/GenBank/DDBJ whole genome shotgun (WGS) entry which is preliminary data.</text>
</comment>
<protein>
    <submittedName>
        <fullName evidence="2">Uncharacterized protein</fullName>
    </submittedName>
</protein>
<sequence>MWAIIGIVLTAAAIGWIEIPSLVKRKLKKELVSFSLCLLLATGLSIAKSMQLQIPNPLDLVTVIYQPVSDLLFSLLG</sequence>
<keyword evidence="1" id="KW-0812">Transmembrane</keyword>
<keyword evidence="1" id="KW-1133">Transmembrane helix</keyword>
<evidence type="ECO:0000313" key="3">
    <source>
        <dbReference type="Proteomes" id="UP000693672"/>
    </source>
</evidence>
<reference evidence="2" key="1">
    <citation type="submission" date="2021-06" db="EMBL/GenBank/DDBJ databases">
        <authorList>
            <person name="Criscuolo A."/>
        </authorList>
    </citation>
    <scope>NUCLEOTIDE SEQUENCE</scope>
    <source>
        <strain evidence="2">CIP111600</strain>
    </source>
</reference>
<organism evidence="2 3">
    <name type="scientific">Paenibacillus solanacearum</name>
    <dbReference type="NCBI Taxonomy" id="2048548"/>
    <lineage>
        <taxon>Bacteria</taxon>
        <taxon>Bacillati</taxon>
        <taxon>Bacillota</taxon>
        <taxon>Bacilli</taxon>
        <taxon>Bacillales</taxon>
        <taxon>Paenibacillaceae</taxon>
        <taxon>Paenibacillus</taxon>
    </lineage>
</organism>
<accession>A0A916K8I5</accession>
<evidence type="ECO:0000256" key="1">
    <source>
        <dbReference type="SAM" id="Phobius"/>
    </source>
</evidence>
<name>A0A916K8I5_9BACL</name>
<keyword evidence="1" id="KW-0472">Membrane</keyword>
<evidence type="ECO:0000313" key="2">
    <source>
        <dbReference type="EMBL" id="CAG7644833.1"/>
    </source>
</evidence>
<dbReference type="RefSeq" id="WP_218094535.1">
    <property type="nucleotide sequence ID" value="NZ_CAJVAS010000029.1"/>
</dbReference>
<keyword evidence="3" id="KW-1185">Reference proteome</keyword>